<dbReference type="InterPro" id="IPR052897">
    <property type="entry name" value="Sec-Metab_Biosynth_Hydrolase"/>
</dbReference>
<name>A0ABQ3YAJ9_9ACTN</name>
<dbReference type="InterPro" id="IPR029058">
    <property type="entry name" value="AB_hydrolase_fold"/>
</dbReference>
<dbReference type="PANTHER" id="PTHR37017">
    <property type="entry name" value="AB HYDROLASE-1 DOMAIN-CONTAINING PROTEIN-RELATED"/>
    <property type="match status" value="1"/>
</dbReference>
<feature type="domain" description="AB hydrolase-1" evidence="1">
    <location>
        <begin position="4"/>
        <end position="210"/>
    </location>
</feature>
<sequence>MTTILLVHGAWHQPAGWEKLARELHALGYATMAPALPSAGTAPTGDVHDDAAVIRQAIDAIDGPVVVVAHSYAGIPVTEAAAGVRHIIYLAAYLPDAGESMYTIHGMPEPADKSGLFPRTADPRTALYGDLSDEEAAAAAAQLVDQSLASFATPVTRAVWHDVPSTYIVTDEDRSLPVELQNELARRARDVRHLPSSHSPQLSMPAELAKLIDDIIRGD</sequence>
<dbReference type="RefSeq" id="WP_203770561.1">
    <property type="nucleotide sequence ID" value="NZ_BAAABO010000020.1"/>
</dbReference>
<dbReference type="InterPro" id="IPR000073">
    <property type="entry name" value="AB_hydrolase_1"/>
</dbReference>
<dbReference type="EMBL" id="BOMI01000114">
    <property type="protein sequence ID" value="GID77045.1"/>
    <property type="molecule type" value="Genomic_DNA"/>
</dbReference>
<reference evidence="2 3" key="1">
    <citation type="submission" date="2021-01" db="EMBL/GenBank/DDBJ databases">
        <title>Whole genome shotgun sequence of Actinoplanes deccanensis NBRC 13994.</title>
        <authorList>
            <person name="Komaki H."/>
            <person name="Tamura T."/>
        </authorList>
    </citation>
    <scope>NUCLEOTIDE SEQUENCE [LARGE SCALE GENOMIC DNA]</scope>
    <source>
        <strain evidence="2 3">NBRC 13994</strain>
    </source>
</reference>
<dbReference type="Pfam" id="PF12697">
    <property type="entry name" value="Abhydrolase_6"/>
    <property type="match status" value="1"/>
</dbReference>
<keyword evidence="3" id="KW-1185">Reference proteome</keyword>
<dbReference type="Gene3D" id="3.40.50.1820">
    <property type="entry name" value="alpha/beta hydrolase"/>
    <property type="match status" value="1"/>
</dbReference>
<evidence type="ECO:0000313" key="3">
    <source>
        <dbReference type="Proteomes" id="UP000609879"/>
    </source>
</evidence>
<comment type="caution">
    <text evidence="2">The sequence shown here is derived from an EMBL/GenBank/DDBJ whole genome shotgun (WGS) entry which is preliminary data.</text>
</comment>
<dbReference type="SUPFAM" id="SSF53474">
    <property type="entry name" value="alpha/beta-Hydrolases"/>
    <property type="match status" value="1"/>
</dbReference>
<protein>
    <recommendedName>
        <fullName evidence="1">AB hydrolase-1 domain-containing protein</fullName>
    </recommendedName>
</protein>
<evidence type="ECO:0000259" key="1">
    <source>
        <dbReference type="Pfam" id="PF12697"/>
    </source>
</evidence>
<organism evidence="2 3">
    <name type="scientific">Paractinoplanes deccanensis</name>
    <dbReference type="NCBI Taxonomy" id="113561"/>
    <lineage>
        <taxon>Bacteria</taxon>
        <taxon>Bacillati</taxon>
        <taxon>Actinomycetota</taxon>
        <taxon>Actinomycetes</taxon>
        <taxon>Micromonosporales</taxon>
        <taxon>Micromonosporaceae</taxon>
        <taxon>Paractinoplanes</taxon>
    </lineage>
</organism>
<proteinExistence type="predicted"/>
<accession>A0ABQ3YAJ9</accession>
<evidence type="ECO:0000313" key="2">
    <source>
        <dbReference type="EMBL" id="GID77045.1"/>
    </source>
</evidence>
<dbReference type="Proteomes" id="UP000609879">
    <property type="component" value="Unassembled WGS sequence"/>
</dbReference>
<dbReference type="PANTHER" id="PTHR37017:SF11">
    <property type="entry name" value="ESTERASE_LIPASE_THIOESTERASE DOMAIN-CONTAINING PROTEIN"/>
    <property type="match status" value="1"/>
</dbReference>
<gene>
    <name evidence="2" type="ORF">Ade02nite_56860</name>
</gene>